<evidence type="ECO:0000313" key="2">
    <source>
        <dbReference type="EMBL" id="KXS12273.1"/>
    </source>
</evidence>
<dbReference type="Proteomes" id="UP000070544">
    <property type="component" value="Unassembled WGS sequence"/>
</dbReference>
<accession>A0A139A7C7</accession>
<evidence type="ECO:0000256" key="1">
    <source>
        <dbReference type="SAM" id="MobiDB-lite"/>
    </source>
</evidence>
<dbReference type="AlphaFoldDB" id="A0A139A7C7"/>
<name>A0A139A7C7_GONPJ</name>
<feature type="region of interest" description="Disordered" evidence="1">
    <location>
        <begin position="186"/>
        <end position="208"/>
    </location>
</feature>
<protein>
    <submittedName>
        <fullName evidence="2">Uncharacterized protein</fullName>
    </submittedName>
</protein>
<sequence>MQFFSDHLGASIDAFGVHWDWNLLRKEATGWCRILLEIFLRLFLTRSFFRSRDIGIKLPIGSPISSSPGCRHFASIIDDESQQILEDSGFGRGQRPTNGLYFAAQFMYCLMWSTPSTNALSTTSYPSPNIPSFSSMYHVLTRICGESSIFLATQVPPVWFDRAREFARWTAVAERNSNVTELVMDCQKRRRGTSSKNGASRSRSSRGVKGVTIAPALLPGLTDRRDLRDDASQCIAIAVLHFYAFDGRMRLSEGVRVYWNLRKPAAAEEQDFIWMPWYTINEDHYSIDRAGRNLVTSDGEAGYIFRLKLLAERMGFDANFKFVRQMSGHGSSVASSVSGAKPTPLELSRLTGGVKCVPELSKVVLQVIERMYNVEKEKWKASQT</sequence>
<keyword evidence="3" id="KW-1185">Reference proteome</keyword>
<gene>
    <name evidence="2" type="ORF">M427DRAFT_72099</name>
</gene>
<reference evidence="2 3" key="1">
    <citation type="journal article" date="2015" name="Genome Biol. Evol.">
        <title>Phylogenomic analyses indicate that early fungi evolved digesting cell walls of algal ancestors of land plants.</title>
        <authorList>
            <person name="Chang Y."/>
            <person name="Wang S."/>
            <person name="Sekimoto S."/>
            <person name="Aerts A.L."/>
            <person name="Choi C."/>
            <person name="Clum A."/>
            <person name="LaButti K.M."/>
            <person name="Lindquist E.A."/>
            <person name="Yee Ngan C."/>
            <person name="Ohm R.A."/>
            <person name="Salamov A.A."/>
            <person name="Grigoriev I.V."/>
            <person name="Spatafora J.W."/>
            <person name="Berbee M.L."/>
        </authorList>
    </citation>
    <scope>NUCLEOTIDE SEQUENCE [LARGE SCALE GENOMIC DNA]</scope>
    <source>
        <strain evidence="2 3">JEL478</strain>
    </source>
</reference>
<proteinExistence type="predicted"/>
<organism evidence="2 3">
    <name type="scientific">Gonapodya prolifera (strain JEL478)</name>
    <name type="common">Monoblepharis prolifera</name>
    <dbReference type="NCBI Taxonomy" id="1344416"/>
    <lineage>
        <taxon>Eukaryota</taxon>
        <taxon>Fungi</taxon>
        <taxon>Fungi incertae sedis</taxon>
        <taxon>Chytridiomycota</taxon>
        <taxon>Chytridiomycota incertae sedis</taxon>
        <taxon>Monoblepharidomycetes</taxon>
        <taxon>Monoblepharidales</taxon>
        <taxon>Gonapodyaceae</taxon>
        <taxon>Gonapodya</taxon>
    </lineage>
</organism>
<dbReference type="EMBL" id="KQ965789">
    <property type="protein sequence ID" value="KXS12273.1"/>
    <property type="molecule type" value="Genomic_DNA"/>
</dbReference>
<evidence type="ECO:0000313" key="3">
    <source>
        <dbReference type="Proteomes" id="UP000070544"/>
    </source>
</evidence>